<evidence type="ECO:0000256" key="1">
    <source>
        <dbReference type="SAM" id="Phobius"/>
    </source>
</evidence>
<dbReference type="RefSeq" id="WP_310345044.1">
    <property type="nucleotide sequence ID" value="NZ_JAVDXQ010000003.1"/>
</dbReference>
<dbReference type="EMBL" id="JAVDXQ010000003">
    <property type="protein sequence ID" value="MDR7297189.1"/>
    <property type="molecule type" value="Genomic_DNA"/>
</dbReference>
<dbReference type="Proteomes" id="UP001180536">
    <property type="component" value="Unassembled WGS sequence"/>
</dbReference>
<keyword evidence="1" id="KW-0812">Transmembrane</keyword>
<protein>
    <submittedName>
        <fullName evidence="2">Uncharacterized protein</fullName>
    </submittedName>
</protein>
<keyword evidence="3" id="KW-1185">Reference proteome</keyword>
<evidence type="ECO:0000313" key="2">
    <source>
        <dbReference type="EMBL" id="MDR7297189.1"/>
    </source>
</evidence>
<comment type="caution">
    <text evidence="2">The sequence shown here is derived from an EMBL/GenBank/DDBJ whole genome shotgun (WGS) entry which is preliminary data.</text>
</comment>
<gene>
    <name evidence="2" type="ORF">J2X16_002536</name>
</gene>
<keyword evidence="1" id="KW-1133">Transmembrane helix</keyword>
<proteinExistence type="predicted"/>
<name>A0ABU1Z987_9BURK</name>
<keyword evidence="1" id="KW-0472">Membrane</keyword>
<sequence length="253" mass="26608">MTPPPAASRLDRISFQDWLLAAIGGLFTLGGLLIMRRDFNTGIATLVFFGLCFAHAVRVILRKRRALKQMALTATVAGGVPLRQSRLRMALLGGAILAVGATQAVFGGHAQALLQGIGWLLVAVGAATLLAVAAGLLANDHIQFDPAGITFAQRGGKARVPWDAVTRLARGEISSNPMVLVAVDAEAVVAEPAAYRPRLLAQMARSRGAMGADFVLMSEAYGIDAPVLLAALERYVTQPSARAELARPPKLPG</sequence>
<feature type="transmembrane region" description="Helical" evidence="1">
    <location>
        <begin position="116"/>
        <end position="138"/>
    </location>
</feature>
<accession>A0ABU1Z987</accession>
<feature type="transmembrane region" description="Helical" evidence="1">
    <location>
        <begin position="41"/>
        <end position="61"/>
    </location>
</feature>
<evidence type="ECO:0000313" key="3">
    <source>
        <dbReference type="Proteomes" id="UP001180536"/>
    </source>
</evidence>
<feature type="transmembrane region" description="Helical" evidence="1">
    <location>
        <begin position="90"/>
        <end position="110"/>
    </location>
</feature>
<organism evidence="2 3">
    <name type="scientific">Pelomonas aquatica</name>
    <dbReference type="NCBI Taxonomy" id="431058"/>
    <lineage>
        <taxon>Bacteria</taxon>
        <taxon>Pseudomonadati</taxon>
        <taxon>Pseudomonadota</taxon>
        <taxon>Betaproteobacteria</taxon>
        <taxon>Burkholderiales</taxon>
        <taxon>Sphaerotilaceae</taxon>
        <taxon>Roseateles</taxon>
    </lineage>
</organism>
<feature type="transmembrane region" description="Helical" evidence="1">
    <location>
        <begin position="18"/>
        <end position="35"/>
    </location>
</feature>
<reference evidence="2 3" key="1">
    <citation type="submission" date="2023-07" db="EMBL/GenBank/DDBJ databases">
        <title>Sorghum-associated microbial communities from plants grown in Nebraska, USA.</title>
        <authorList>
            <person name="Schachtman D."/>
        </authorList>
    </citation>
    <scope>NUCLEOTIDE SEQUENCE [LARGE SCALE GENOMIC DNA]</scope>
    <source>
        <strain evidence="2 3">BE310</strain>
    </source>
</reference>